<keyword evidence="7 10" id="KW-0067">ATP-binding</keyword>
<organism evidence="10 11">
    <name type="scientific">Desulfatitalea alkaliphila</name>
    <dbReference type="NCBI Taxonomy" id="2929485"/>
    <lineage>
        <taxon>Bacteria</taxon>
        <taxon>Pseudomonadati</taxon>
        <taxon>Thermodesulfobacteriota</taxon>
        <taxon>Desulfobacteria</taxon>
        <taxon>Desulfobacterales</taxon>
        <taxon>Desulfosarcinaceae</taxon>
        <taxon>Desulfatitalea</taxon>
    </lineage>
</organism>
<dbReference type="PRINTS" id="PR00344">
    <property type="entry name" value="BCTRLSENSOR"/>
</dbReference>
<dbReference type="PANTHER" id="PTHR43065">
    <property type="entry name" value="SENSOR HISTIDINE KINASE"/>
    <property type="match status" value="1"/>
</dbReference>
<evidence type="ECO:0000256" key="4">
    <source>
        <dbReference type="ARBA" id="ARBA00022679"/>
    </source>
</evidence>
<dbReference type="SUPFAM" id="SSF55874">
    <property type="entry name" value="ATPase domain of HSP90 chaperone/DNA topoisomerase II/histidine kinase"/>
    <property type="match status" value="1"/>
</dbReference>
<comment type="caution">
    <text evidence="10">The sequence shown here is derived from an EMBL/GenBank/DDBJ whole genome shotgun (WGS) entry which is preliminary data.</text>
</comment>
<gene>
    <name evidence="10" type="ORF">MRX98_11135</name>
</gene>
<dbReference type="InterPro" id="IPR003594">
    <property type="entry name" value="HATPase_dom"/>
</dbReference>
<dbReference type="InterPro" id="IPR005467">
    <property type="entry name" value="His_kinase_dom"/>
</dbReference>
<evidence type="ECO:0000259" key="9">
    <source>
        <dbReference type="PROSITE" id="PS50109"/>
    </source>
</evidence>
<evidence type="ECO:0000256" key="5">
    <source>
        <dbReference type="ARBA" id="ARBA00022741"/>
    </source>
</evidence>
<dbReference type="SUPFAM" id="SSF47384">
    <property type="entry name" value="Homodimeric domain of signal transducing histidine kinase"/>
    <property type="match status" value="1"/>
</dbReference>
<dbReference type="InterPro" id="IPR003661">
    <property type="entry name" value="HisK_dim/P_dom"/>
</dbReference>
<evidence type="ECO:0000256" key="1">
    <source>
        <dbReference type="ARBA" id="ARBA00000085"/>
    </source>
</evidence>
<dbReference type="Proteomes" id="UP001165427">
    <property type="component" value="Unassembled WGS sequence"/>
</dbReference>
<dbReference type="AlphaFoldDB" id="A0AA41R320"/>
<evidence type="ECO:0000256" key="7">
    <source>
        <dbReference type="ARBA" id="ARBA00022840"/>
    </source>
</evidence>
<keyword evidence="8" id="KW-0902">Two-component regulatory system</keyword>
<evidence type="ECO:0000256" key="8">
    <source>
        <dbReference type="ARBA" id="ARBA00023012"/>
    </source>
</evidence>
<accession>A0AA41R320</accession>
<keyword evidence="5" id="KW-0547">Nucleotide-binding</keyword>
<keyword evidence="6" id="KW-0418">Kinase</keyword>
<dbReference type="Pfam" id="PF02518">
    <property type="entry name" value="HATPase_c"/>
    <property type="match status" value="1"/>
</dbReference>
<keyword evidence="3" id="KW-0597">Phosphoprotein</keyword>
<dbReference type="PROSITE" id="PS50109">
    <property type="entry name" value="HIS_KIN"/>
    <property type="match status" value="1"/>
</dbReference>
<reference evidence="10" key="1">
    <citation type="submission" date="2022-04" db="EMBL/GenBank/DDBJ databases">
        <title>Desulfatitalea alkaliphila sp. nov., a novel anaerobic sulfate-reducing bacterium isolated from terrestrial mud volcano, Taman Peninsula, Russia.</title>
        <authorList>
            <person name="Khomyakova M.A."/>
            <person name="Merkel A.Y."/>
            <person name="Slobodkin A.I."/>
        </authorList>
    </citation>
    <scope>NUCLEOTIDE SEQUENCE</scope>
    <source>
        <strain evidence="10">M08but</strain>
    </source>
</reference>
<dbReference type="EC" id="2.7.13.3" evidence="2"/>
<sequence length="385" mass="42103">MVDREVSEERAKLIERGKELSCLYEIAKIVAPSTRSFSEVLHAIVNILPSAFHYPERVGCAIRVDDQVFMTEGFSPSTSRISATLTIEGHPKGVVEVFYKQSGEGSDDDREDRFLPEESNLLQTIARQISLMIEIKLANEKQRDLENQLRHADRLAKMGQLTAGVAHELNEPLSGILGFAQLALKKIESPEQAARFLDRIVQSCLHAREIIKKMMLFSSPMPQHTACVDLNRLLADGISFIVPRFEKSGIRFETDFDPALPSIVADTAQITQVLVNLVINAIQAMPDGGVLTVKTVAVENAARMMVQDTGVGMDARTMEQIFLPFFSTKDVDHGTGLGLSVVHGIINAHHAAIEVQSQVGGGTVFTITFPPAETASAQCGGEQPA</sequence>
<keyword evidence="4" id="KW-0808">Transferase</keyword>
<evidence type="ECO:0000256" key="3">
    <source>
        <dbReference type="ARBA" id="ARBA00022553"/>
    </source>
</evidence>
<comment type="catalytic activity">
    <reaction evidence="1">
        <text>ATP + protein L-histidine = ADP + protein N-phospho-L-histidine.</text>
        <dbReference type="EC" id="2.7.13.3"/>
    </reaction>
</comment>
<evidence type="ECO:0000313" key="11">
    <source>
        <dbReference type="Proteomes" id="UP001165427"/>
    </source>
</evidence>
<dbReference type="CDD" id="cd00082">
    <property type="entry name" value="HisKA"/>
    <property type="match status" value="1"/>
</dbReference>
<dbReference type="PANTHER" id="PTHR43065:SF46">
    <property type="entry name" value="C4-DICARBOXYLATE TRANSPORT SENSOR PROTEIN DCTB"/>
    <property type="match status" value="1"/>
</dbReference>
<dbReference type="SMART" id="SM00387">
    <property type="entry name" value="HATPase_c"/>
    <property type="match status" value="1"/>
</dbReference>
<dbReference type="GO" id="GO:0000155">
    <property type="term" value="F:phosphorelay sensor kinase activity"/>
    <property type="evidence" value="ECO:0007669"/>
    <property type="project" value="InterPro"/>
</dbReference>
<dbReference type="InterPro" id="IPR036097">
    <property type="entry name" value="HisK_dim/P_sf"/>
</dbReference>
<dbReference type="GO" id="GO:0005524">
    <property type="term" value="F:ATP binding"/>
    <property type="evidence" value="ECO:0007669"/>
    <property type="project" value="UniProtKB-KW"/>
</dbReference>
<dbReference type="Pfam" id="PF00512">
    <property type="entry name" value="HisKA"/>
    <property type="match status" value="1"/>
</dbReference>
<protein>
    <recommendedName>
        <fullName evidence="2">histidine kinase</fullName>
        <ecNumber evidence="2">2.7.13.3</ecNumber>
    </recommendedName>
</protein>
<dbReference type="RefSeq" id="WP_246907424.1">
    <property type="nucleotide sequence ID" value="NZ_JALJRB010000010.1"/>
</dbReference>
<dbReference type="InterPro" id="IPR004358">
    <property type="entry name" value="Sig_transdc_His_kin-like_C"/>
</dbReference>
<dbReference type="Gene3D" id="3.30.565.10">
    <property type="entry name" value="Histidine kinase-like ATPase, C-terminal domain"/>
    <property type="match status" value="1"/>
</dbReference>
<name>A0AA41R320_9BACT</name>
<dbReference type="SMART" id="SM00388">
    <property type="entry name" value="HisKA"/>
    <property type="match status" value="1"/>
</dbReference>
<dbReference type="Gene3D" id="1.10.287.130">
    <property type="match status" value="1"/>
</dbReference>
<feature type="domain" description="Histidine kinase" evidence="9">
    <location>
        <begin position="164"/>
        <end position="373"/>
    </location>
</feature>
<keyword evidence="11" id="KW-1185">Reference proteome</keyword>
<evidence type="ECO:0000256" key="6">
    <source>
        <dbReference type="ARBA" id="ARBA00022777"/>
    </source>
</evidence>
<evidence type="ECO:0000256" key="2">
    <source>
        <dbReference type="ARBA" id="ARBA00012438"/>
    </source>
</evidence>
<proteinExistence type="predicted"/>
<dbReference type="InterPro" id="IPR036890">
    <property type="entry name" value="HATPase_C_sf"/>
</dbReference>
<dbReference type="EMBL" id="JALJRB010000010">
    <property type="protein sequence ID" value="MCJ8501127.1"/>
    <property type="molecule type" value="Genomic_DNA"/>
</dbReference>
<evidence type="ECO:0000313" key="10">
    <source>
        <dbReference type="EMBL" id="MCJ8501127.1"/>
    </source>
</evidence>